<dbReference type="OrthoDB" id="21128at2759"/>
<comment type="caution">
    <text evidence="11">The sequence shown here is derived from an EMBL/GenBank/DDBJ whole genome shotgun (WGS) entry which is preliminary data.</text>
</comment>
<dbReference type="SUPFAM" id="SSF50978">
    <property type="entry name" value="WD40 repeat-like"/>
    <property type="match status" value="1"/>
</dbReference>
<accession>A0A7I8XGY8</accession>
<dbReference type="PANTHER" id="PTHR15598:SF5">
    <property type="entry name" value="ENHANCER OF MRNA-DECAPPING PROTEIN 4"/>
    <property type="match status" value="1"/>
</dbReference>
<evidence type="ECO:0000256" key="4">
    <source>
        <dbReference type="ARBA" id="ARBA00022574"/>
    </source>
</evidence>
<dbReference type="Pfam" id="PF21289">
    <property type="entry name" value="EDC4_C"/>
    <property type="match status" value="1"/>
</dbReference>
<comment type="subcellular location">
    <subcellularLocation>
        <location evidence="1">Cytoplasm</location>
        <location evidence="1">P-body</location>
    </subcellularLocation>
</comment>
<evidence type="ECO:0000256" key="1">
    <source>
        <dbReference type="ARBA" id="ARBA00004201"/>
    </source>
</evidence>
<dbReference type="PANTHER" id="PTHR15598">
    <property type="entry name" value="ENHANCER OF MRNA-DECAPPING PROTEIN 4"/>
    <property type="match status" value="1"/>
</dbReference>
<dbReference type="Gene3D" id="2.130.10.10">
    <property type="entry name" value="YVTN repeat-like/Quinoprotein amine dehydrogenase"/>
    <property type="match status" value="1"/>
</dbReference>
<evidence type="ECO:0000256" key="2">
    <source>
        <dbReference type="ARBA" id="ARBA00009639"/>
    </source>
</evidence>
<dbReference type="GO" id="GO:0031087">
    <property type="term" value="P:deadenylation-independent decapping of nuclear-transcribed mRNA"/>
    <property type="evidence" value="ECO:0007669"/>
    <property type="project" value="InterPro"/>
</dbReference>
<keyword evidence="3" id="KW-0963">Cytoplasm</keyword>
<protein>
    <submittedName>
        <fullName evidence="11">(pine wood nematode) hypothetical protein</fullName>
    </submittedName>
</protein>
<evidence type="ECO:0000313" key="12">
    <source>
        <dbReference type="Proteomes" id="UP000659654"/>
    </source>
</evidence>
<keyword evidence="12" id="KW-1185">Reference proteome</keyword>
<gene>
    <name evidence="11" type="ORF">BXYJ_LOCUS215</name>
</gene>
<evidence type="ECO:0000256" key="6">
    <source>
        <dbReference type="ARBA" id="ARBA00023054"/>
    </source>
</evidence>
<evidence type="ECO:0000256" key="7">
    <source>
        <dbReference type="SAM" id="Coils"/>
    </source>
</evidence>
<dbReference type="Gene3D" id="1.10.220.100">
    <property type="entry name" value="conserved c-terminal region of ge- 1"/>
    <property type="match status" value="1"/>
</dbReference>
<feature type="domain" description="Enhancer of mRNA-decapping protein 4 C-terminal" evidence="10">
    <location>
        <begin position="660"/>
        <end position="777"/>
    </location>
</feature>
<evidence type="ECO:0000256" key="3">
    <source>
        <dbReference type="ARBA" id="ARBA00022490"/>
    </source>
</evidence>
<keyword evidence="6 7" id="KW-0175">Coiled coil</keyword>
<sequence length="788" mass="89737">MSTGSVETVTEKVSLPSNGTLRSFTVGRNVLLLASDDEKRDRDSDKSNSKVLCEYKWDPKTVYDGRILSARQKLVAYRLFNEQTGEAIRVMERESRARHLIKDFRQPVVDILFADHAGYLAVLDKNANLYIYHVSDDGNELTKYLNIIRPNHFEAPNPKIVWCTYMEDETVSTHVLAVYYNKTVEIFFLHAIKKEFGLLEVKIEELDVNSECFIQIQTESNISAVRISPDATACAVTTTSGEFIFYILENHQGREAHNLHPLKNLYVNDMLFLDNLQRNGNNSDGPYWKYVVLISDNGRRLGIYSCYNWECVGKLRFESGTSKLDATIDPTARFIYLADYETSNLFVLELAPAFPGIQPYFVACSQISFHQQIICVAPCGLEDDVSAETEDLLLDDESFKASKVCATFAAITNRSLVEIKVEVEKALDIALNEDPETGARIIGEKLAEQTKQLMLSSQRLRTSSAASNEVRSPRDETLPSFNSSADPAVHTELRQLRKLLQAITEKNNSTEKRLNDMNIQLEKVHKDNADLRREQTDNLADVLEKISNEMRTRDEHIEHTVKRMNTDLRVDVQRIVEQTLNDNAVSLQSTMEMSNTRVVETVKSVLSQLLVPAVEQICSQLLHQLNEKFRDGLQEFIEQVQRTQSHAVTPIVPDYNVLTRMIEQNQVIKAFEFVTSRNDYAGIMFLCNKLNPETLFTDSKLIFPPNVLLSLVQNLGQRLEEETDVKLNYLENIAVSLEDSPVVKFDMFKVTLEQCSADLVEFISREGNAKHKRQGRVISQLILYALKK</sequence>
<organism evidence="11 12">
    <name type="scientific">Bursaphelenchus xylophilus</name>
    <name type="common">Pinewood nematode worm</name>
    <name type="synonym">Aphelenchoides xylophilus</name>
    <dbReference type="NCBI Taxonomy" id="6326"/>
    <lineage>
        <taxon>Eukaryota</taxon>
        <taxon>Metazoa</taxon>
        <taxon>Ecdysozoa</taxon>
        <taxon>Nematoda</taxon>
        <taxon>Chromadorea</taxon>
        <taxon>Rhabditida</taxon>
        <taxon>Tylenchina</taxon>
        <taxon>Tylenchomorpha</taxon>
        <taxon>Aphelenchoidea</taxon>
        <taxon>Aphelenchoididae</taxon>
        <taxon>Bursaphelenchus</taxon>
    </lineage>
</organism>
<dbReference type="InterPro" id="IPR045152">
    <property type="entry name" value="EDC4-like"/>
</dbReference>
<feature type="region of interest" description="Disordered" evidence="8">
    <location>
        <begin position="457"/>
        <end position="487"/>
    </location>
</feature>
<keyword evidence="4" id="KW-0853">WD repeat</keyword>
<dbReference type="InterPro" id="IPR036322">
    <property type="entry name" value="WD40_repeat_dom_sf"/>
</dbReference>
<keyword evidence="5" id="KW-0677">Repeat</keyword>
<dbReference type="EMBL" id="CAJFCV020000001">
    <property type="protein sequence ID" value="CAG9079772.1"/>
    <property type="molecule type" value="Genomic_DNA"/>
</dbReference>
<feature type="compositionally biased region" description="Polar residues" evidence="8">
    <location>
        <begin position="457"/>
        <end position="470"/>
    </location>
</feature>
<dbReference type="InterPro" id="IPR049404">
    <property type="entry name" value="EDC4_C"/>
</dbReference>
<reference evidence="11" key="1">
    <citation type="submission" date="2020-09" db="EMBL/GenBank/DDBJ databases">
        <authorList>
            <person name="Kikuchi T."/>
        </authorList>
    </citation>
    <scope>NUCLEOTIDE SEQUENCE</scope>
    <source>
        <strain evidence="11">Ka4C1</strain>
    </source>
</reference>
<name>A0A7I8XGY8_BURXY</name>
<dbReference type="GO" id="GO:0000932">
    <property type="term" value="C:P-body"/>
    <property type="evidence" value="ECO:0007669"/>
    <property type="project" value="UniProtKB-SubCell"/>
</dbReference>
<dbReference type="AlphaFoldDB" id="A0A7I8XGY8"/>
<dbReference type="InterPro" id="IPR032401">
    <property type="entry name" value="EDC4_WD40"/>
</dbReference>
<dbReference type="InterPro" id="IPR015943">
    <property type="entry name" value="WD40/YVTN_repeat-like_dom_sf"/>
</dbReference>
<dbReference type="Proteomes" id="UP000659654">
    <property type="component" value="Unassembled WGS sequence"/>
</dbReference>
<comment type="similarity">
    <text evidence="2">Belongs to the WD repeat EDC4 family.</text>
</comment>
<evidence type="ECO:0000256" key="8">
    <source>
        <dbReference type="SAM" id="MobiDB-lite"/>
    </source>
</evidence>
<dbReference type="Pfam" id="PF16529">
    <property type="entry name" value="Ge1_WD40"/>
    <property type="match status" value="1"/>
</dbReference>
<feature type="domain" description="Enhancer of mRNA-decapping protein 4 WD40 repeat region" evidence="9">
    <location>
        <begin position="44"/>
        <end position="351"/>
    </location>
</feature>
<dbReference type="EMBL" id="CAJFDI010000001">
    <property type="protein sequence ID" value="CAD5207979.1"/>
    <property type="molecule type" value="Genomic_DNA"/>
</dbReference>
<evidence type="ECO:0000259" key="10">
    <source>
        <dbReference type="Pfam" id="PF21289"/>
    </source>
</evidence>
<feature type="coiled-coil region" evidence="7">
    <location>
        <begin position="493"/>
        <end position="534"/>
    </location>
</feature>
<dbReference type="InterPro" id="IPR044938">
    <property type="entry name" value="EDC4_C_sf"/>
</dbReference>
<evidence type="ECO:0000313" key="11">
    <source>
        <dbReference type="EMBL" id="CAD5207979.1"/>
    </source>
</evidence>
<proteinExistence type="inferred from homology"/>
<evidence type="ECO:0000256" key="5">
    <source>
        <dbReference type="ARBA" id="ARBA00022737"/>
    </source>
</evidence>
<evidence type="ECO:0000259" key="9">
    <source>
        <dbReference type="Pfam" id="PF16529"/>
    </source>
</evidence>
<dbReference type="Proteomes" id="UP000582659">
    <property type="component" value="Unassembled WGS sequence"/>
</dbReference>